<accession>A0A7R9M8M2</accession>
<evidence type="ECO:0000313" key="2">
    <source>
        <dbReference type="Proteomes" id="UP000728032"/>
    </source>
</evidence>
<reference evidence="1" key="1">
    <citation type="submission" date="2020-11" db="EMBL/GenBank/DDBJ databases">
        <authorList>
            <person name="Tran Van P."/>
        </authorList>
    </citation>
    <scope>NUCLEOTIDE SEQUENCE</scope>
</reference>
<keyword evidence="2" id="KW-1185">Reference proteome</keyword>
<gene>
    <name evidence="1" type="ORF">ONB1V03_LOCUS12113</name>
</gene>
<sequence length="413" mass="49217">MVSVLKNHRPDLIYIHCDCTELYGDNWHRVQAIANRTGTRLTVRPIEIPTQVFGKNLSEGWRLWHASDVSRLQVLQEFGGIYLDRDVYVIKPFNEFFKYEMTIDFESQNTLGSQVLIGHKNARFLRLCYETFRDYDPTKWYVNIGERPVLNVINKQPHIIHRMDGQFGVRPNVCHMLYPKYDKNWRNMLKNHRPDLIYIHCDCTELSGDNWHRVQAIANWTGTRLTVRPIEMPTQVFGRNLSERWLLWHASDVTRIQVLREFGGIYLDRDVYVIKSLNEFFKYEMTIDFQSKNELGSQVLIAHKNSRFLRLFYESFIDYDPNQWYTNIGIRPVLNIINKQPHLIHRMDGQFGVRPNVCPMLYTEYDENWRNMLKNHRPDLIYIHCDCTELYGDNWHRVQAIANRTGTRLTVRS</sequence>
<dbReference type="PANTHER" id="PTHR46830">
    <property type="entry name" value="TRANSFERASE, PUTATIVE-RELATED"/>
    <property type="match status" value="1"/>
</dbReference>
<organism evidence="1">
    <name type="scientific">Oppiella nova</name>
    <dbReference type="NCBI Taxonomy" id="334625"/>
    <lineage>
        <taxon>Eukaryota</taxon>
        <taxon>Metazoa</taxon>
        <taxon>Ecdysozoa</taxon>
        <taxon>Arthropoda</taxon>
        <taxon>Chelicerata</taxon>
        <taxon>Arachnida</taxon>
        <taxon>Acari</taxon>
        <taxon>Acariformes</taxon>
        <taxon>Sarcoptiformes</taxon>
        <taxon>Oribatida</taxon>
        <taxon>Brachypylina</taxon>
        <taxon>Oppioidea</taxon>
        <taxon>Oppiidae</taxon>
        <taxon>Oppiella</taxon>
    </lineage>
</organism>
<dbReference type="Gene3D" id="3.90.550.20">
    <property type="match status" value="2"/>
</dbReference>
<dbReference type="InterPro" id="IPR007577">
    <property type="entry name" value="GlycoTrfase_DXD_sugar-bd_CS"/>
</dbReference>
<dbReference type="Proteomes" id="UP000728032">
    <property type="component" value="Unassembled WGS sequence"/>
</dbReference>
<dbReference type="OrthoDB" id="409543at2759"/>
<dbReference type="InterPro" id="IPR029044">
    <property type="entry name" value="Nucleotide-diphossugar_trans"/>
</dbReference>
<evidence type="ECO:0000313" key="1">
    <source>
        <dbReference type="EMBL" id="CAD7655470.1"/>
    </source>
</evidence>
<dbReference type="EMBL" id="CAJPVJ010009545">
    <property type="protein sequence ID" value="CAG2172657.1"/>
    <property type="molecule type" value="Genomic_DNA"/>
</dbReference>
<dbReference type="AlphaFoldDB" id="A0A7R9M8M2"/>
<protein>
    <submittedName>
        <fullName evidence="1">Uncharacterized protein</fullName>
    </submittedName>
</protein>
<dbReference type="EMBL" id="OC924370">
    <property type="protein sequence ID" value="CAD7655470.1"/>
    <property type="molecule type" value="Genomic_DNA"/>
</dbReference>
<dbReference type="SUPFAM" id="SSF53448">
    <property type="entry name" value="Nucleotide-diphospho-sugar transferases"/>
    <property type="match status" value="2"/>
</dbReference>
<dbReference type="Pfam" id="PF04488">
    <property type="entry name" value="Gly_transf_sug"/>
    <property type="match status" value="2"/>
</dbReference>
<name>A0A7R9M8M2_9ACAR</name>
<feature type="non-terminal residue" evidence="1">
    <location>
        <position position="413"/>
    </location>
</feature>
<proteinExistence type="predicted"/>
<dbReference type="PANTHER" id="PTHR46830:SF1">
    <property type="entry name" value="ALPHA-1,4-N-ACETYLGLUCOSAMINYLTRANSFERASE"/>
    <property type="match status" value="1"/>
</dbReference>